<dbReference type="Pfam" id="PF00808">
    <property type="entry name" value="CBFD_NFYB_HMF"/>
    <property type="match status" value="1"/>
</dbReference>
<reference evidence="5" key="2">
    <citation type="submission" date="2020-05" db="UniProtKB">
        <authorList>
            <consortium name="EnsemblMetazoa"/>
        </authorList>
    </citation>
    <scope>IDENTIFICATION</scope>
    <source>
        <strain evidence="5">MINIMUS1</strain>
    </source>
</reference>
<dbReference type="VEuPathDB" id="VectorBase:AMIN008684"/>
<dbReference type="FunFam" id="1.10.20.10:FF:000074">
    <property type="entry name" value="dr1-associated corepressor"/>
    <property type="match status" value="1"/>
</dbReference>
<feature type="domain" description="Transcription factor CBF/NF-Y/archaeal histone" evidence="4">
    <location>
        <begin position="10"/>
        <end position="81"/>
    </location>
</feature>
<dbReference type="InterPro" id="IPR003958">
    <property type="entry name" value="CBFA_NFYB_domain"/>
</dbReference>
<proteinExistence type="predicted"/>
<dbReference type="GO" id="GO:0017054">
    <property type="term" value="C:negative cofactor 2 complex"/>
    <property type="evidence" value="ECO:0007669"/>
    <property type="project" value="TreeGrafter"/>
</dbReference>
<evidence type="ECO:0000256" key="2">
    <source>
        <dbReference type="ARBA" id="ARBA00023242"/>
    </source>
</evidence>
<dbReference type="CDD" id="cd22906">
    <property type="entry name" value="HFD_DRAP1"/>
    <property type="match status" value="1"/>
</dbReference>
<evidence type="ECO:0000259" key="4">
    <source>
        <dbReference type="Pfam" id="PF00808"/>
    </source>
</evidence>
<organism evidence="5 6">
    <name type="scientific">Anopheles minimus</name>
    <dbReference type="NCBI Taxonomy" id="112268"/>
    <lineage>
        <taxon>Eukaryota</taxon>
        <taxon>Metazoa</taxon>
        <taxon>Ecdysozoa</taxon>
        <taxon>Arthropoda</taxon>
        <taxon>Hexapoda</taxon>
        <taxon>Insecta</taxon>
        <taxon>Pterygota</taxon>
        <taxon>Neoptera</taxon>
        <taxon>Endopterygota</taxon>
        <taxon>Diptera</taxon>
        <taxon>Nematocera</taxon>
        <taxon>Culicoidea</taxon>
        <taxon>Culicidae</taxon>
        <taxon>Anophelinae</taxon>
        <taxon>Anopheles</taxon>
    </lineage>
</organism>
<dbReference type="GO" id="GO:0016251">
    <property type="term" value="F:RNA polymerase II general transcription initiation factor activity"/>
    <property type="evidence" value="ECO:0007669"/>
    <property type="project" value="TreeGrafter"/>
</dbReference>
<dbReference type="Gene3D" id="1.10.20.10">
    <property type="entry name" value="Histone, subunit A"/>
    <property type="match status" value="1"/>
</dbReference>
<dbReference type="InterPro" id="IPR050568">
    <property type="entry name" value="Transcr_DNA_Rep_Reg"/>
</dbReference>
<dbReference type="GO" id="GO:0046982">
    <property type="term" value="F:protein heterodimerization activity"/>
    <property type="evidence" value="ECO:0007669"/>
    <property type="project" value="InterPro"/>
</dbReference>
<feature type="region of interest" description="Disordered" evidence="3">
    <location>
        <begin position="322"/>
        <end position="354"/>
    </location>
</feature>
<dbReference type="AlphaFoldDB" id="A0A182WE88"/>
<dbReference type="PANTHER" id="PTHR10252">
    <property type="entry name" value="HISTONE-LIKE TRANSCRIPTION FACTOR CCAAT-RELATED"/>
    <property type="match status" value="1"/>
</dbReference>
<keyword evidence="2" id="KW-0539">Nucleus</keyword>
<feature type="region of interest" description="Disordered" evidence="3">
    <location>
        <begin position="200"/>
        <end position="220"/>
    </location>
</feature>
<name>A0A182WE88_9DIPT</name>
<dbReference type="STRING" id="112268.A0A182WE88"/>
<feature type="region of interest" description="Disordered" evidence="3">
    <location>
        <begin position="105"/>
        <end position="130"/>
    </location>
</feature>
<dbReference type="InterPro" id="IPR009072">
    <property type="entry name" value="Histone-fold"/>
</dbReference>
<feature type="compositionally biased region" description="Low complexity" evidence="3">
    <location>
        <begin position="117"/>
        <end position="130"/>
    </location>
</feature>
<evidence type="ECO:0000313" key="5">
    <source>
        <dbReference type="EnsemblMetazoa" id="AMIN008684-PA"/>
    </source>
</evidence>
<reference evidence="6" key="1">
    <citation type="submission" date="2013-03" db="EMBL/GenBank/DDBJ databases">
        <title>The Genome Sequence of Anopheles minimus MINIMUS1.</title>
        <authorList>
            <consortium name="The Broad Institute Genomics Platform"/>
            <person name="Neafsey D.E."/>
            <person name="Walton C."/>
            <person name="Walker B."/>
            <person name="Young S.K."/>
            <person name="Zeng Q."/>
            <person name="Gargeya S."/>
            <person name="Fitzgerald M."/>
            <person name="Haas B."/>
            <person name="Abouelleil A."/>
            <person name="Allen A.W."/>
            <person name="Alvarado L."/>
            <person name="Arachchi H.M."/>
            <person name="Berlin A.M."/>
            <person name="Chapman S.B."/>
            <person name="Gainer-Dewar J."/>
            <person name="Goldberg J."/>
            <person name="Griggs A."/>
            <person name="Gujja S."/>
            <person name="Hansen M."/>
            <person name="Howarth C."/>
            <person name="Imamovic A."/>
            <person name="Ireland A."/>
            <person name="Larimer J."/>
            <person name="McCowan C."/>
            <person name="Murphy C."/>
            <person name="Pearson M."/>
            <person name="Poon T.W."/>
            <person name="Priest M."/>
            <person name="Roberts A."/>
            <person name="Saif S."/>
            <person name="Shea T."/>
            <person name="Sisk P."/>
            <person name="Sykes S."/>
            <person name="Wortman J."/>
            <person name="Nusbaum C."/>
            <person name="Birren B."/>
        </authorList>
    </citation>
    <scope>NUCLEOTIDE SEQUENCE [LARGE SCALE GENOMIC DNA]</scope>
    <source>
        <strain evidence="6">MINIMUS1</strain>
    </source>
</reference>
<dbReference type="EnsemblMetazoa" id="AMIN008684-RA">
    <property type="protein sequence ID" value="AMIN008684-PA"/>
    <property type="gene ID" value="AMIN008684"/>
</dbReference>
<sequence length="394" mass="41316">MPSKKKKYNARFPAGRIKKIMQTDEEVGKVAQAVPVIIYILFQIAPRTLELFVESLLTKTLKITNARNAKTLSPSHMKQCIISESRFDFLRDLVKNIPDIGINEELSGSEAGYGNEGTSPASTSTSSSSMSYSNGAAAAAAASASIGSHHPYEVHPASLQRSESYSPATASYSLVPHHSQSHGKRGLNQGGSLNFYKEIPLEETGSPPPPKLNRLNSAPAGGAPTTALPFKIDILPNLPAAAPAVSSPAAKSTTQTSGAITPQITYNFERLAAAPSTIAPSSVSSLEPVIKLDYSNLRLPATTASPHGSSRRSSTAQPTIKIDLSSLATNPPTGDGGTPKKHTEAAMSKHYTSPTTSSAAISPIVVQSPVAAAPPLFAALSSTIPGMDEDYDDI</sequence>
<protein>
    <recommendedName>
        <fullName evidence="4">Transcription factor CBF/NF-Y/archaeal histone domain-containing protein</fullName>
    </recommendedName>
</protein>
<accession>A0A182WE88</accession>
<dbReference type="Proteomes" id="UP000075920">
    <property type="component" value="Unassembled WGS sequence"/>
</dbReference>
<evidence type="ECO:0000256" key="3">
    <source>
        <dbReference type="SAM" id="MobiDB-lite"/>
    </source>
</evidence>
<evidence type="ECO:0000313" key="6">
    <source>
        <dbReference type="Proteomes" id="UP000075920"/>
    </source>
</evidence>
<dbReference type="GO" id="GO:0001046">
    <property type="term" value="F:core promoter sequence-specific DNA binding"/>
    <property type="evidence" value="ECO:0007669"/>
    <property type="project" value="TreeGrafter"/>
</dbReference>
<comment type="subcellular location">
    <subcellularLocation>
        <location evidence="1">Nucleus</location>
    </subcellularLocation>
</comment>
<dbReference type="SUPFAM" id="SSF47113">
    <property type="entry name" value="Histone-fold"/>
    <property type="match status" value="1"/>
</dbReference>
<feature type="region of interest" description="Disordered" evidence="3">
    <location>
        <begin position="173"/>
        <end position="192"/>
    </location>
</feature>
<evidence type="ECO:0000256" key="1">
    <source>
        <dbReference type="ARBA" id="ARBA00004123"/>
    </source>
</evidence>
<keyword evidence="6" id="KW-1185">Reference proteome</keyword>
<dbReference type="PANTHER" id="PTHR10252:SF5">
    <property type="entry name" value="DR1-ASSOCIATED COREPRESSOR"/>
    <property type="match status" value="1"/>
</dbReference>